<dbReference type="GO" id="GO:0005737">
    <property type="term" value="C:cytoplasm"/>
    <property type="evidence" value="ECO:0007669"/>
    <property type="project" value="TreeGrafter"/>
</dbReference>
<dbReference type="PATRIC" id="fig|1249552.3.peg.96"/>
<dbReference type="KEGG" id="pspi:PS2015_94"/>
<dbReference type="Pfam" id="PF02567">
    <property type="entry name" value="PhzC-PhzF"/>
    <property type="match status" value="1"/>
</dbReference>
<dbReference type="OrthoDB" id="9788221at2"/>
<comment type="similarity">
    <text evidence="1">Belongs to the PhzF family.</text>
</comment>
<dbReference type="RefSeq" id="WP_058020323.1">
    <property type="nucleotide sequence ID" value="NZ_CP013189.1"/>
</dbReference>
<dbReference type="InterPro" id="IPR003719">
    <property type="entry name" value="Phenazine_PhzF-like"/>
</dbReference>
<organism evidence="4 5">
    <name type="scientific">Pseudohongiella spirulinae</name>
    <dbReference type="NCBI Taxonomy" id="1249552"/>
    <lineage>
        <taxon>Bacteria</taxon>
        <taxon>Pseudomonadati</taxon>
        <taxon>Pseudomonadota</taxon>
        <taxon>Gammaproteobacteria</taxon>
        <taxon>Pseudomonadales</taxon>
        <taxon>Pseudohongiellaceae</taxon>
        <taxon>Pseudohongiella</taxon>
    </lineage>
</organism>
<feature type="active site" evidence="3">
    <location>
        <position position="46"/>
    </location>
</feature>
<dbReference type="Proteomes" id="UP000065641">
    <property type="component" value="Chromosome"/>
</dbReference>
<proteinExistence type="inferred from homology"/>
<gene>
    <name evidence="4" type="ORF">PS2015_94</name>
</gene>
<accession>A0A0S2K8X9</accession>
<keyword evidence="2" id="KW-0413">Isomerase</keyword>
<name>A0A0S2K8X9_9GAMM</name>
<dbReference type="SUPFAM" id="SSF54506">
    <property type="entry name" value="Diaminopimelate epimerase-like"/>
    <property type="match status" value="1"/>
</dbReference>
<sequence length="295" mass="31628">MDVEVHIVNAFIDGGVGGNPAGVVLNAGGLTYSDKLNIAQQLGLSETAFLSPSDVASIKLEFFTPTRQIAHCGHATVATFYLLRQLGILLDGRHTKETIDGIRDVLVDGEIVSMVQQAPRYKAIAIGSRTGQHITASLGLDPTESPILADPYVVDTANAFLLVQVNNKQTLATLCPSLPLVEGISDKLDVIGFYAFALEDKKSDRHASARMFAPRFGIAEESATGTAAGPLGCYLHDYLKVSDLQLRIQQGHLMKPPSPSLIQVNLNLLNNQITTLTVGGTARINNTTQLKIVDQ</sequence>
<dbReference type="PANTHER" id="PTHR13774">
    <property type="entry name" value="PHENAZINE BIOSYNTHESIS PROTEIN"/>
    <property type="match status" value="1"/>
</dbReference>
<evidence type="ECO:0000256" key="2">
    <source>
        <dbReference type="ARBA" id="ARBA00023235"/>
    </source>
</evidence>
<dbReference type="PIRSF" id="PIRSF016184">
    <property type="entry name" value="PhzC_PhzF"/>
    <property type="match status" value="1"/>
</dbReference>
<dbReference type="PANTHER" id="PTHR13774:SF39">
    <property type="entry name" value="BIOSYNTHESIS PROTEIN, PUTATIVE-RELATED"/>
    <property type="match status" value="1"/>
</dbReference>
<dbReference type="Gene3D" id="3.10.310.10">
    <property type="entry name" value="Diaminopimelate Epimerase, Chain A, domain 1"/>
    <property type="match status" value="2"/>
</dbReference>
<reference evidence="4 5" key="1">
    <citation type="submission" date="2015-11" db="EMBL/GenBank/DDBJ databases">
        <authorList>
            <person name="Zhang Y."/>
            <person name="Guo Z."/>
        </authorList>
    </citation>
    <scope>NUCLEOTIDE SEQUENCE [LARGE SCALE GENOMIC DNA]</scope>
    <source>
        <strain evidence="4 5">KCTC 32221</strain>
    </source>
</reference>
<dbReference type="AlphaFoldDB" id="A0A0S2K8X9"/>
<dbReference type="GO" id="GO:0016853">
    <property type="term" value="F:isomerase activity"/>
    <property type="evidence" value="ECO:0007669"/>
    <property type="project" value="UniProtKB-KW"/>
</dbReference>
<dbReference type="NCBIfam" id="TIGR00654">
    <property type="entry name" value="PhzF_family"/>
    <property type="match status" value="1"/>
</dbReference>
<evidence type="ECO:0000313" key="4">
    <source>
        <dbReference type="EMBL" id="ALO44791.1"/>
    </source>
</evidence>
<dbReference type="STRING" id="1249552.PS2015_94"/>
<evidence type="ECO:0000256" key="3">
    <source>
        <dbReference type="PIRSR" id="PIRSR016184-1"/>
    </source>
</evidence>
<keyword evidence="5" id="KW-1185">Reference proteome</keyword>
<protein>
    <submittedName>
        <fullName evidence="4">Phenazine biosynthesis PhzC/PhzF protein</fullName>
    </submittedName>
</protein>
<evidence type="ECO:0000313" key="5">
    <source>
        <dbReference type="Proteomes" id="UP000065641"/>
    </source>
</evidence>
<dbReference type="EMBL" id="CP013189">
    <property type="protein sequence ID" value="ALO44791.1"/>
    <property type="molecule type" value="Genomic_DNA"/>
</dbReference>
<evidence type="ECO:0000256" key="1">
    <source>
        <dbReference type="ARBA" id="ARBA00008270"/>
    </source>
</evidence>